<keyword evidence="1" id="KW-1133">Transmembrane helix</keyword>
<comment type="caution">
    <text evidence="2">The sequence shown here is derived from an EMBL/GenBank/DDBJ whole genome shotgun (WGS) entry which is preliminary data.</text>
</comment>
<evidence type="ECO:0000256" key="1">
    <source>
        <dbReference type="SAM" id="Phobius"/>
    </source>
</evidence>
<feature type="transmembrane region" description="Helical" evidence="1">
    <location>
        <begin position="69"/>
        <end position="90"/>
    </location>
</feature>
<organism evidence="2 3">
    <name type="scientific">Leptospira ognonensis</name>
    <dbReference type="NCBI Taxonomy" id="2484945"/>
    <lineage>
        <taxon>Bacteria</taxon>
        <taxon>Pseudomonadati</taxon>
        <taxon>Spirochaetota</taxon>
        <taxon>Spirochaetia</taxon>
        <taxon>Leptospirales</taxon>
        <taxon>Leptospiraceae</taxon>
        <taxon>Leptospira</taxon>
    </lineage>
</organism>
<gene>
    <name evidence="2" type="ORF">EHQ58_09190</name>
</gene>
<evidence type="ECO:0000313" key="2">
    <source>
        <dbReference type="EMBL" id="TGL59081.1"/>
    </source>
</evidence>
<protein>
    <submittedName>
        <fullName evidence="2">DoxX-like family protein</fullName>
    </submittedName>
</protein>
<proteinExistence type="predicted"/>
<keyword evidence="1" id="KW-0812">Transmembrane</keyword>
<reference evidence="2" key="1">
    <citation type="journal article" date="2019" name="PLoS Negl. Trop. Dis.">
        <title>Revisiting the worldwide diversity of Leptospira species in the environment.</title>
        <authorList>
            <person name="Vincent A.T."/>
            <person name="Schiettekatte O."/>
            <person name="Bourhy P."/>
            <person name="Veyrier F.J."/>
            <person name="Picardeau M."/>
        </authorList>
    </citation>
    <scope>NUCLEOTIDE SEQUENCE [LARGE SCALE GENOMIC DNA]</scope>
    <source>
        <strain evidence="2">201702476</strain>
    </source>
</reference>
<dbReference type="RefSeq" id="WP_135623608.1">
    <property type="nucleotide sequence ID" value="NZ_RQGD01000025.1"/>
</dbReference>
<dbReference type="AlphaFoldDB" id="A0A4R9K1Q5"/>
<sequence length="132" mass="14583">MSKLWIVNAVKLAVGIIFLQTLFFKFSAAEESVFIFSSLGAEPWGRIGSGVIELLIVALLLFPRLVWLGALLGIGTMIGALGAHIFVIGIEISQDHGLLFFLALFNFLGCGFLLFRERETLLMLLKKVRKQA</sequence>
<keyword evidence="1" id="KW-0472">Membrane</keyword>
<dbReference type="Proteomes" id="UP000297693">
    <property type="component" value="Unassembled WGS sequence"/>
</dbReference>
<keyword evidence="3" id="KW-1185">Reference proteome</keyword>
<name>A0A4R9K1Q5_9LEPT</name>
<dbReference type="EMBL" id="RQGD01000025">
    <property type="protein sequence ID" value="TGL59081.1"/>
    <property type="molecule type" value="Genomic_DNA"/>
</dbReference>
<feature type="transmembrane region" description="Helical" evidence="1">
    <location>
        <begin position="44"/>
        <end position="62"/>
    </location>
</feature>
<accession>A0A4R9K1Q5</accession>
<evidence type="ECO:0000313" key="3">
    <source>
        <dbReference type="Proteomes" id="UP000297693"/>
    </source>
</evidence>
<dbReference type="OrthoDB" id="9791120at2"/>
<feature type="transmembrane region" description="Helical" evidence="1">
    <location>
        <begin position="96"/>
        <end position="115"/>
    </location>
</feature>